<evidence type="ECO:0000313" key="1">
    <source>
        <dbReference type="EMBL" id="KAJ1672724.1"/>
    </source>
</evidence>
<feature type="non-terminal residue" evidence="1">
    <location>
        <position position="224"/>
    </location>
</feature>
<evidence type="ECO:0000313" key="2">
    <source>
        <dbReference type="Proteomes" id="UP001145114"/>
    </source>
</evidence>
<keyword evidence="2" id="KW-1185">Reference proteome</keyword>
<dbReference type="Proteomes" id="UP001145114">
    <property type="component" value="Unassembled WGS sequence"/>
</dbReference>
<accession>A0ACC1HEE8</accession>
<comment type="caution">
    <text evidence="1">The sequence shown here is derived from an EMBL/GenBank/DDBJ whole genome shotgun (WGS) entry which is preliminary data.</text>
</comment>
<name>A0ACC1HEE8_9FUNG</name>
<protein>
    <submittedName>
        <fullName evidence="1">Uncharacterized protein</fullName>
    </submittedName>
</protein>
<dbReference type="EMBL" id="JAMZIH010007926">
    <property type="protein sequence ID" value="KAJ1672724.1"/>
    <property type="molecule type" value="Genomic_DNA"/>
</dbReference>
<organism evidence="1 2">
    <name type="scientific">Spiromyces aspiralis</name>
    <dbReference type="NCBI Taxonomy" id="68401"/>
    <lineage>
        <taxon>Eukaryota</taxon>
        <taxon>Fungi</taxon>
        <taxon>Fungi incertae sedis</taxon>
        <taxon>Zoopagomycota</taxon>
        <taxon>Kickxellomycotina</taxon>
        <taxon>Kickxellomycetes</taxon>
        <taxon>Kickxellales</taxon>
        <taxon>Kickxellaceae</taxon>
        <taxon>Spiromyces</taxon>
    </lineage>
</organism>
<proteinExistence type="predicted"/>
<gene>
    <name evidence="1" type="ORF">EV182_006619</name>
</gene>
<reference evidence="1" key="1">
    <citation type="submission" date="2022-06" db="EMBL/GenBank/DDBJ databases">
        <title>Phylogenomic reconstructions and comparative analyses of Kickxellomycotina fungi.</title>
        <authorList>
            <person name="Reynolds N.K."/>
            <person name="Stajich J.E."/>
            <person name="Barry K."/>
            <person name="Grigoriev I.V."/>
            <person name="Crous P."/>
            <person name="Smith M.E."/>
        </authorList>
    </citation>
    <scope>NUCLEOTIDE SEQUENCE</scope>
    <source>
        <strain evidence="1">RSA 2271</strain>
    </source>
</reference>
<sequence length="224" mass="25523">MIVYFVLRLLDPAVENGVGRRGKWIRDLRLWRYLDSYFPCSITLEEPLNPSDQYVLGYHPHGSFVHGLQILGLRKMPELEQHLGDVRVCMNPVALRLPFSGEYYLTLGGVSCSRQSIRALLRSNNSSALIVVGGVPEMLHGEPGKPELCLNNHKGFVREAILSGASLVPLYMFGETSVYRRLPVCPRSAISRANHWFRNKFKIAFPLYYGRCFILPNRTEFHCV</sequence>